<proteinExistence type="predicted"/>
<name>A0A5S9EQP3_9CAUD</name>
<dbReference type="Proteomes" id="UP000424080">
    <property type="component" value="Segment"/>
</dbReference>
<dbReference type="EMBL" id="AP019525">
    <property type="protein sequence ID" value="BBI90704.1"/>
    <property type="molecule type" value="Genomic_DNA"/>
</dbReference>
<accession>A0A5S9EQP3</accession>
<evidence type="ECO:0000313" key="1">
    <source>
        <dbReference type="EMBL" id="BBI90704.1"/>
    </source>
</evidence>
<protein>
    <submittedName>
        <fullName evidence="1">Uncharacterized protein</fullName>
    </submittedName>
</protein>
<sequence length="604" mass="67373">MVTDINTALSNTTARNITPKYRVRGFWDVQSDIASSVTNPQKIVQYEVRYRYASNNKTTTDADQMTYTDKNSNTVNAIFSPWSYVKSEPRKKEKTTTGEFVWSNNDVANADEVNMNQLDIPIQYGENVELQIRAISEAGYPTAPITSDWSDLVSVKFPQELLQESTVATIARENSEALRKVELQEEFKNQGITEHISTAIRERGNYYAHDTKQIASGFRTTEQTIISLFDFLTSQKTEMDRLRSIVDRRYAIITPQIVDGSDKVYEVSKFSKIKLFAGYYTDAVNLSDVSNNGTIVTKVFYLRFNNKNAQTVDMLSISPGTLTEATANVNYSDVPVSILGNDGKSFKQLNGQIFYARSKDISGSTDFFVTDTTQSVTTIPSSDIDNTAVQASKDVVHLQGGSFEVVKLTNNASLDNYVAVSTSHPAYIDYTRNNANTANLLAEFERVKQYNETLKKPTAQNKFDTNKAVEYIQNDKYLVGKNSVGARLFTQFNQMSSVQVNGIDTSSALQIHTGDSNSVIVPLVFQYRMTDAVGHVDGTTSKTVNSNFEYTKSIGIDLIVQGETFKFDVEVSAKFRPTSISNNNLGIQTTKNIETTTQATTKID</sequence>
<organism evidence="1 2">
    <name type="scientific">Tenacibaculum phage PTm5</name>
    <dbReference type="NCBI Taxonomy" id="2547426"/>
    <lineage>
        <taxon>Viruses</taxon>
        <taxon>Duplodnaviria</taxon>
        <taxon>Heunggongvirae</taxon>
        <taxon>Uroviricota</taxon>
        <taxon>Caudoviricetes</taxon>
        <taxon>Shirahamavirus</taxon>
        <taxon>Shirahamavirus PTm1</taxon>
    </lineage>
</organism>
<reference evidence="1 2" key="1">
    <citation type="journal article" date="2019" name="Arch. Virol.">
        <title>A novel jumbo Tenacibaculum maritimum lytic phage with head-fiber-like appendages.</title>
        <authorList>
            <person name="Kawato Y."/>
            <person name="Istiqomah I."/>
            <person name="Gaafar A.Y."/>
            <person name="Hanaoka M."/>
            <person name="Ishimaru K."/>
            <person name="Yasuike M."/>
            <person name="Nishiki I."/>
            <person name="Nakamura Y."/>
            <person name="Fujiwara A."/>
            <person name="Nakai T."/>
        </authorList>
    </citation>
    <scope>NUCLEOTIDE SEQUENCE [LARGE SCALE GENOMIC DNA]</scope>
    <source>
        <strain evidence="1 2">PTm5</strain>
    </source>
</reference>
<evidence type="ECO:0000313" key="2">
    <source>
        <dbReference type="Proteomes" id="UP000424080"/>
    </source>
</evidence>